<keyword evidence="1 10" id="KW-0963">Cytoplasm</keyword>
<comment type="catalytic activity">
    <reaction evidence="10 11">
        <text>D-alanyl-D-alanine + UDP-N-acetyl-alpha-D-muramoyl-L-alanyl-gamma-D-glutamyl-meso-2,6-diaminopimelate + ATP = UDP-N-acetyl-alpha-D-muramoyl-L-alanyl-gamma-D-glutamyl-meso-2,6-diaminopimeloyl-D-alanyl-D-alanine + ADP + phosphate + H(+)</text>
        <dbReference type="Rhea" id="RHEA:28374"/>
        <dbReference type="ChEBI" id="CHEBI:15378"/>
        <dbReference type="ChEBI" id="CHEBI:30616"/>
        <dbReference type="ChEBI" id="CHEBI:43474"/>
        <dbReference type="ChEBI" id="CHEBI:57822"/>
        <dbReference type="ChEBI" id="CHEBI:61386"/>
        <dbReference type="ChEBI" id="CHEBI:83905"/>
        <dbReference type="ChEBI" id="CHEBI:456216"/>
        <dbReference type="EC" id="6.3.2.10"/>
    </reaction>
</comment>
<feature type="domain" description="Mur ligase C-terminal" evidence="13">
    <location>
        <begin position="329"/>
        <end position="450"/>
    </location>
</feature>
<dbReference type="Proteomes" id="UP000006844">
    <property type="component" value="Chromosome"/>
</dbReference>
<dbReference type="SUPFAM" id="SSF53244">
    <property type="entry name" value="MurD-like peptide ligases, peptide-binding domain"/>
    <property type="match status" value="1"/>
</dbReference>
<accession>E8V7P6</accession>
<dbReference type="Gene3D" id="3.40.1190.10">
    <property type="entry name" value="Mur-like, catalytic domain"/>
    <property type="match status" value="1"/>
</dbReference>
<evidence type="ECO:0000259" key="13">
    <source>
        <dbReference type="Pfam" id="PF02875"/>
    </source>
</evidence>
<dbReference type="PANTHER" id="PTHR43024">
    <property type="entry name" value="UDP-N-ACETYLMURAMOYL-TRIPEPTIDE--D-ALANYL-D-ALANINE LIGASE"/>
    <property type="match status" value="1"/>
</dbReference>
<keyword evidence="8 10" id="KW-0131">Cell cycle</keyword>
<evidence type="ECO:0000256" key="11">
    <source>
        <dbReference type="RuleBase" id="RU004136"/>
    </source>
</evidence>
<dbReference type="InterPro" id="IPR000713">
    <property type="entry name" value="Mur_ligase_N"/>
</dbReference>
<evidence type="ECO:0000256" key="4">
    <source>
        <dbReference type="ARBA" id="ARBA00022741"/>
    </source>
</evidence>
<dbReference type="SUPFAM" id="SSF53623">
    <property type="entry name" value="MurD-like peptide ligases, catalytic domain"/>
    <property type="match status" value="1"/>
</dbReference>
<reference evidence="15 16" key="1">
    <citation type="journal article" date="2012" name="Stand. Genomic Sci.">
        <title>Complete genome sequence of Terriglobus saanensis type strain SP1PR4(T), an Acidobacteria from tundra soil.</title>
        <authorList>
            <person name="Rawat S.R."/>
            <person name="Mannisto M.K."/>
            <person name="Starovoytov V."/>
            <person name="Goodwin L."/>
            <person name="Nolan M."/>
            <person name="Hauser L."/>
            <person name="Land M."/>
            <person name="Davenport K.W."/>
            <person name="Woyke T."/>
            <person name="Haggblom M.M."/>
        </authorList>
    </citation>
    <scope>NUCLEOTIDE SEQUENCE</scope>
    <source>
        <strain evidence="16">ATCC BAA-1853 / DSM 23119 / SP1PR4</strain>
    </source>
</reference>
<evidence type="ECO:0000256" key="9">
    <source>
        <dbReference type="ARBA" id="ARBA00023316"/>
    </source>
</evidence>
<keyword evidence="16" id="KW-1185">Reference proteome</keyword>
<organism evidence="15 16">
    <name type="scientific">Terriglobus saanensis (strain ATCC BAA-1853 / DSM 23119 / SP1PR4)</name>
    <dbReference type="NCBI Taxonomy" id="401053"/>
    <lineage>
        <taxon>Bacteria</taxon>
        <taxon>Pseudomonadati</taxon>
        <taxon>Acidobacteriota</taxon>
        <taxon>Terriglobia</taxon>
        <taxon>Terriglobales</taxon>
        <taxon>Acidobacteriaceae</taxon>
        <taxon>Terriglobus</taxon>
    </lineage>
</organism>
<dbReference type="GO" id="GO:0071555">
    <property type="term" value="P:cell wall organization"/>
    <property type="evidence" value="ECO:0007669"/>
    <property type="project" value="UniProtKB-KW"/>
</dbReference>
<keyword evidence="7 10" id="KW-0573">Peptidoglycan synthesis</keyword>
<keyword evidence="3 10" id="KW-0132">Cell division</keyword>
<dbReference type="GO" id="GO:0005737">
    <property type="term" value="C:cytoplasm"/>
    <property type="evidence" value="ECO:0007669"/>
    <property type="project" value="UniProtKB-SubCell"/>
</dbReference>
<dbReference type="Pfam" id="PF01225">
    <property type="entry name" value="Mur_ligase"/>
    <property type="match status" value="1"/>
</dbReference>
<dbReference type="GO" id="GO:0008766">
    <property type="term" value="F:UDP-N-acetylmuramoylalanyl-D-glutamyl-2,6-diaminopimelate-D-alanyl-D-alanine ligase activity"/>
    <property type="evidence" value="ECO:0007669"/>
    <property type="project" value="RHEA"/>
</dbReference>
<dbReference type="Gene3D" id="3.90.190.20">
    <property type="entry name" value="Mur ligase, C-terminal domain"/>
    <property type="match status" value="1"/>
</dbReference>
<keyword evidence="6 10" id="KW-0133">Cell shape</keyword>
<dbReference type="InterPro" id="IPR051046">
    <property type="entry name" value="MurCDEF_CellWall_CoF430Synth"/>
</dbReference>
<dbReference type="Pfam" id="PF02875">
    <property type="entry name" value="Mur_ligase_C"/>
    <property type="match status" value="1"/>
</dbReference>
<dbReference type="Gene3D" id="3.40.1390.10">
    <property type="entry name" value="MurE/MurF, N-terminal domain"/>
    <property type="match status" value="1"/>
</dbReference>
<dbReference type="InterPro" id="IPR035911">
    <property type="entry name" value="MurE/MurF_N"/>
</dbReference>
<evidence type="ECO:0000256" key="2">
    <source>
        <dbReference type="ARBA" id="ARBA00022598"/>
    </source>
</evidence>
<evidence type="ECO:0000256" key="8">
    <source>
        <dbReference type="ARBA" id="ARBA00023306"/>
    </source>
</evidence>
<dbReference type="eggNOG" id="COG0770">
    <property type="taxonomic scope" value="Bacteria"/>
</dbReference>
<dbReference type="UniPathway" id="UPA00219"/>
<dbReference type="KEGG" id="tsa:AciPR4_0911"/>
<evidence type="ECO:0000313" key="16">
    <source>
        <dbReference type="Proteomes" id="UP000006844"/>
    </source>
</evidence>
<dbReference type="PANTHER" id="PTHR43024:SF1">
    <property type="entry name" value="UDP-N-ACETYLMURAMOYL-TRIPEPTIDE--D-ALANYL-D-ALANINE LIGASE"/>
    <property type="match status" value="1"/>
</dbReference>
<dbReference type="OrthoDB" id="9801978at2"/>
<dbReference type="NCBIfam" id="TIGR01143">
    <property type="entry name" value="murF"/>
    <property type="match status" value="1"/>
</dbReference>
<dbReference type="HOGENOM" id="CLU_031507_1_1_0"/>
<dbReference type="GO" id="GO:0005524">
    <property type="term" value="F:ATP binding"/>
    <property type="evidence" value="ECO:0007669"/>
    <property type="project" value="UniProtKB-UniRule"/>
</dbReference>
<dbReference type="Pfam" id="PF08245">
    <property type="entry name" value="Mur_ligase_M"/>
    <property type="match status" value="1"/>
</dbReference>
<evidence type="ECO:0000259" key="14">
    <source>
        <dbReference type="Pfam" id="PF08245"/>
    </source>
</evidence>
<comment type="function">
    <text evidence="10 11">Involved in cell wall formation. Catalyzes the final step in the synthesis of UDP-N-acetylmuramoyl-pentapeptide, the precursor of murein.</text>
</comment>
<evidence type="ECO:0000259" key="12">
    <source>
        <dbReference type="Pfam" id="PF01225"/>
    </source>
</evidence>
<dbReference type="InterPro" id="IPR004101">
    <property type="entry name" value="Mur_ligase_C"/>
</dbReference>
<feature type="domain" description="Mur ligase central" evidence="14">
    <location>
        <begin position="114"/>
        <end position="305"/>
    </location>
</feature>
<dbReference type="GO" id="GO:0009252">
    <property type="term" value="P:peptidoglycan biosynthetic process"/>
    <property type="evidence" value="ECO:0007669"/>
    <property type="project" value="UniProtKB-UniRule"/>
</dbReference>
<keyword evidence="9 10" id="KW-0961">Cell wall biogenesis/degradation</keyword>
<evidence type="ECO:0000256" key="3">
    <source>
        <dbReference type="ARBA" id="ARBA00022618"/>
    </source>
</evidence>
<feature type="binding site" evidence="10">
    <location>
        <begin position="116"/>
        <end position="122"/>
    </location>
    <ligand>
        <name>ATP</name>
        <dbReference type="ChEBI" id="CHEBI:30616"/>
    </ligand>
</feature>
<evidence type="ECO:0000256" key="1">
    <source>
        <dbReference type="ARBA" id="ARBA00022490"/>
    </source>
</evidence>
<dbReference type="SUPFAM" id="SSF63418">
    <property type="entry name" value="MurE/MurF N-terminal domain"/>
    <property type="match status" value="1"/>
</dbReference>
<dbReference type="GO" id="GO:0008360">
    <property type="term" value="P:regulation of cell shape"/>
    <property type="evidence" value="ECO:0007669"/>
    <property type="project" value="UniProtKB-KW"/>
</dbReference>
<feature type="domain" description="Mur ligase N-terminal catalytic" evidence="12">
    <location>
        <begin position="24"/>
        <end position="79"/>
    </location>
</feature>
<keyword evidence="5 10" id="KW-0067">ATP-binding</keyword>
<comment type="similarity">
    <text evidence="10">Belongs to the MurCDEF family. MurF subfamily.</text>
</comment>
<dbReference type="InterPro" id="IPR013221">
    <property type="entry name" value="Mur_ligase_cen"/>
</dbReference>
<dbReference type="RefSeq" id="WP_013567477.1">
    <property type="nucleotide sequence ID" value="NC_014963.1"/>
</dbReference>
<keyword evidence="2 10" id="KW-0436">Ligase</keyword>
<sequence length="471" mass="50030">MKLTLGQVADWIHAEGEFVSTDEVVGYSIDSRTVGAGELFFAVMGERFDGHEFVKTALEAGAVAAVVSMRWVVSAEVDPCKLLRVPDGEDCVLSALQKLAREVRKSWGGRVIGVTGSAGKTTTKECVAAVLAAKFKVLKSAGNLNNHFGVPLQLLRLEKEHQVAVIEMGMNHAGEIATLAKIAEPDWAVVSNVAAVHLEFFADGMEGIARAKKELVDALPAAGVAFLNADDVFVSTFGEGHEARMFGLSETADVRGVEVKNVGLEGMQFVVQVTAREGRVADKMRARIALLGEHNVYNALAAIAVGLESGMTLGECVFALDSVVPSDKRGEMIEWHGARLINDSYNSNPRALEAMVDALMAIEGGRHIVIAGEMLELGQDAGKLHAASGRQMAKRGVDVVVGVRGFAESLAGVAKMSGAEALFVKTPEEAGAWMKANLREGDVVLLKASRGVRLEKALASLVEDEVDAEVG</sequence>
<evidence type="ECO:0000313" key="15">
    <source>
        <dbReference type="EMBL" id="ADV81744.1"/>
    </source>
</evidence>
<gene>
    <name evidence="10" type="primary">murF</name>
    <name evidence="15" type="ordered locus">AciPR4_0911</name>
</gene>
<keyword evidence="4 10" id="KW-0547">Nucleotide-binding</keyword>
<dbReference type="GO" id="GO:0047480">
    <property type="term" value="F:UDP-N-acetylmuramoyl-tripeptide-D-alanyl-D-alanine ligase activity"/>
    <property type="evidence" value="ECO:0007669"/>
    <property type="project" value="UniProtKB-UniRule"/>
</dbReference>
<dbReference type="EMBL" id="CP002467">
    <property type="protein sequence ID" value="ADV81744.1"/>
    <property type="molecule type" value="Genomic_DNA"/>
</dbReference>
<name>E8V7P6_TERSS</name>
<dbReference type="HAMAP" id="MF_02019">
    <property type="entry name" value="MurF"/>
    <property type="match status" value="1"/>
</dbReference>
<evidence type="ECO:0000256" key="10">
    <source>
        <dbReference type="HAMAP-Rule" id="MF_02019"/>
    </source>
</evidence>
<comment type="pathway">
    <text evidence="10 11">Cell wall biogenesis; peptidoglycan biosynthesis.</text>
</comment>
<proteinExistence type="inferred from homology"/>
<dbReference type="GO" id="GO:0051301">
    <property type="term" value="P:cell division"/>
    <property type="evidence" value="ECO:0007669"/>
    <property type="project" value="UniProtKB-KW"/>
</dbReference>
<evidence type="ECO:0000256" key="5">
    <source>
        <dbReference type="ARBA" id="ARBA00022840"/>
    </source>
</evidence>
<dbReference type="InterPro" id="IPR036615">
    <property type="entry name" value="Mur_ligase_C_dom_sf"/>
</dbReference>
<protein>
    <recommendedName>
        <fullName evidence="10 11">UDP-N-acetylmuramoyl-tripeptide--D-alanyl-D-alanine ligase</fullName>
        <ecNumber evidence="10 11">6.3.2.10</ecNumber>
    </recommendedName>
    <alternativeName>
        <fullName evidence="10">D-alanyl-D-alanine-adding enzyme</fullName>
    </alternativeName>
</protein>
<dbReference type="EC" id="6.3.2.10" evidence="10 11"/>
<evidence type="ECO:0000256" key="7">
    <source>
        <dbReference type="ARBA" id="ARBA00022984"/>
    </source>
</evidence>
<dbReference type="InterPro" id="IPR005863">
    <property type="entry name" value="UDP-N-AcMur_synth"/>
</dbReference>
<dbReference type="STRING" id="401053.AciPR4_0911"/>
<comment type="subcellular location">
    <subcellularLocation>
        <location evidence="10 11">Cytoplasm</location>
    </subcellularLocation>
</comment>
<evidence type="ECO:0000256" key="6">
    <source>
        <dbReference type="ARBA" id="ARBA00022960"/>
    </source>
</evidence>
<dbReference type="AlphaFoldDB" id="E8V7P6"/>
<dbReference type="InterPro" id="IPR036565">
    <property type="entry name" value="Mur-like_cat_sf"/>
</dbReference>